<reference evidence="5" key="1">
    <citation type="submission" date="2025-08" db="UniProtKB">
        <authorList>
            <consortium name="RefSeq"/>
        </authorList>
    </citation>
    <scope>IDENTIFICATION</scope>
    <source>
        <tissue evidence="5">Gonads</tissue>
    </source>
</reference>
<dbReference type="Gene3D" id="3.30.710.10">
    <property type="entry name" value="Potassium Channel Kv1.1, Chain A"/>
    <property type="match status" value="1"/>
</dbReference>
<dbReference type="SUPFAM" id="SSF54695">
    <property type="entry name" value="POZ domain"/>
    <property type="match status" value="1"/>
</dbReference>
<evidence type="ECO:0000313" key="4">
    <source>
        <dbReference type="Proteomes" id="UP000085678"/>
    </source>
</evidence>
<dbReference type="PANTHER" id="PTHR23312:SF8">
    <property type="entry name" value="ARMADILLO REPEAT-CONTAINING PROTEIN 5"/>
    <property type="match status" value="1"/>
</dbReference>
<dbReference type="GO" id="GO:0009653">
    <property type="term" value="P:anatomical structure morphogenesis"/>
    <property type="evidence" value="ECO:0007669"/>
    <property type="project" value="TreeGrafter"/>
</dbReference>
<dbReference type="Proteomes" id="UP000085678">
    <property type="component" value="Unplaced"/>
</dbReference>
<keyword evidence="4" id="KW-1185">Reference proteome</keyword>
<sequence length="1117" mass="123706">MQTFSLSHWFKAAIIGAGAVRALNGIPSIVSILKKVKVETIQNRACRALANLAVDEENAEILVHSDLLEHVIDNLSKTETSECQQTYVRFIRILGSKASNRSIVCKADGLKAVALLLTGSGSGLLTAVTRTIAEYTKGYSVECIQQILEADTLTSLVQLASHSDPNICDYSLEALLNICHQPHARPPLGAAGAIQFFIDHINNTKDLSRVYGAITALCLCCRDSVNRVRLRESAGLKLLLQLLSSEDYSQCHTQIICSLTCFLYDELSLEVLLKEGMVKGLLGHLTKSNHITLEEIESDSDSDSDCAQSYNEQTDQSKIQDTSKDGHNKGESHSGHETVEMEKNENKGQQIGEVKDRRKFFKTQTEVLNVPAENRTEPNSADDRGEVSQHVDGRSQLQLPGVKGDSSSVTSPSEGTNRNTNIPFPRAHSMPSLSSMPGNEQGGVGSESFRSLSPPISHHSSLSRPHSPAPPSQFVSWVRSPSPPTPYTASSMSPMSYLSPEWSPEYTGPSWGGWEPRYSPQHAGSSPYSMHSPGMYSPGPSSPDMEVMPQWSPVHSPEECSPQGLETETPDESFPALFPELQYAQYSNNEDERKELTDDVAMETKMLTDPVPDVDNLKDIEDREVGKSTNLCEDPPSPQTHSTSINLAELLASPKAIHSVEVNPVKTMENNILMLLSRVSQMPDPSPFLCTPNALIGLFTYALTVKKPNPRWFRICSRLTKNTICFEAFLLNSGAALIHEYLVKQKYRPVAEGPTILNTKNTDTESSVQEGVDEPYQKNVKEVASDVIAEEGRVKESIQSDIKEREEKKRRDLQLVCFGKSLHHDLTLQAETPYGQGVLCHILLKKPNQEKMRCAVDLPHVCSSKKLRTKFMLDYRGLSYLLDAIQAHCDDHSQYPMAVESLCVLARQLIMDCPRFSSNSELDVIQSPECIYSSTLNQHNMRFMMTADQTVISAERSKVSGASETFTAMLEGHYSESGQDEIYISEASGSAFCYLLHFLHGCRSGCDVIAGNGAAGDTSVDVDLETLSLSDRYILPALQRHISTVIAQKHWNASHIVHIYRYASMHNCENLSRDCLKFMLVGKLKWSERSSVLLEIFSGPNRDQVRKEIGHLLVELL</sequence>
<dbReference type="SUPFAM" id="SSF48371">
    <property type="entry name" value="ARM repeat"/>
    <property type="match status" value="1"/>
</dbReference>
<feature type="repeat" description="ARM" evidence="1">
    <location>
        <begin position="24"/>
        <end position="67"/>
    </location>
</feature>
<dbReference type="Pfam" id="PF24768">
    <property type="entry name" value="ARM_ARMC5"/>
    <property type="match status" value="1"/>
</dbReference>
<dbReference type="InterPro" id="IPR000225">
    <property type="entry name" value="Armadillo"/>
</dbReference>
<dbReference type="Gene3D" id="1.25.10.10">
    <property type="entry name" value="Leucine-rich Repeat Variant"/>
    <property type="match status" value="2"/>
</dbReference>
<evidence type="ECO:0000259" key="3">
    <source>
        <dbReference type="Pfam" id="PF24768"/>
    </source>
</evidence>
<evidence type="ECO:0000256" key="2">
    <source>
        <dbReference type="SAM" id="MobiDB-lite"/>
    </source>
</evidence>
<dbReference type="KEGG" id="lak:106181074"/>
<feature type="compositionally biased region" description="Polar residues" evidence="2">
    <location>
        <begin position="306"/>
        <end position="320"/>
    </location>
</feature>
<dbReference type="InParanoid" id="A0A2R2MIM5"/>
<feature type="region of interest" description="Disordered" evidence="2">
    <location>
        <begin position="296"/>
        <end position="494"/>
    </location>
</feature>
<organism evidence="4 5">
    <name type="scientific">Lingula anatina</name>
    <name type="common">Brachiopod</name>
    <name type="synonym">Lingula unguis</name>
    <dbReference type="NCBI Taxonomy" id="7574"/>
    <lineage>
        <taxon>Eukaryota</taxon>
        <taxon>Metazoa</taxon>
        <taxon>Spiralia</taxon>
        <taxon>Lophotrochozoa</taxon>
        <taxon>Brachiopoda</taxon>
        <taxon>Linguliformea</taxon>
        <taxon>Lingulata</taxon>
        <taxon>Lingulida</taxon>
        <taxon>Linguloidea</taxon>
        <taxon>Lingulidae</taxon>
        <taxon>Lingula</taxon>
    </lineage>
</organism>
<feature type="compositionally biased region" description="Basic and acidic residues" evidence="2">
    <location>
        <begin position="381"/>
        <end position="393"/>
    </location>
</feature>
<dbReference type="RefSeq" id="XP_023930081.1">
    <property type="nucleotide sequence ID" value="XM_024074313.1"/>
</dbReference>
<accession>A0A2R2MIM5</accession>
<feature type="compositionally biased region" description="Low complexity" evidence="2">
    <location>
        <begin position="450"/>
        <end position="466"/>
    </location>
</feature>
<feature type="compositionally biased region" description="Low complexity" evidence="2">
    <location>
        <begin position="529"/>
        <end position="543"/>
    </location>
</feature>
<dbReference type="GeneID" id="106181074"/>
<dbReference type="InterPro" id="IPR011989">
    <property type="entry name" value="ARM-like"/>
</dbReference>
<dbReference type="InterPro" id="IPR055445">
    <property type="entry name" value="ARM_ARMC5"/>
</dbReference>
<dbReference type="GO" id="GO:0005829">
    <property type="term" value="C:cytosol"/>
    <property type="evidence" value="ECO:0007669"/>
    <property type="project" value="TreeGrafter"/>
</dbReference>
<gene>
    <name evidence="5" type="primary">LOC106181074</name>
</gene>
<dbReference type="InterPro" id="IPR016024">
    <property type="entry name" value="ARM-type_fold"/>
</dbReference>
<evidence type="ECO:0000256" key="1">
    <source>
        <dbReference type="PROSITE-ProRule" id="PRU00259"/>
    </source>
</evidence>
<evidence type="ECO:0000313" key="5">
    <source>
        <dbReference type="RefSeq" id="XP_023930081.1"/>
    </source>
</evidence>
<dbReference type="SMART" id="SM00185">
    <property type="entry name" value="ARM"/>
    <property type="match status" value="5"/>
</dbReference>
<dbReference type="PANTHER" id="PTHR23312">
    <property type="entry name" value="ARMC5 ARMADILLO REPEAT-CONTAINING -RELATED"/>
    <property type="match status" value="1"/>
</dbReference>
<dbReference type="PROSITE" id="PS50176">
    <property type="entry name" value="ARM_REPEAT"/>
    <property type="match status" value="1"/>
</dbReference>
<dbReference type="AlphaFoldDB" id="A0A2R2MIM5"/>
<dbReference type="InterPro" id="IPR011333">
    <property type="entry name" value="SKP1/BTB/POZ_sf"/>
</dbReference>
<feature type="region of interest" description="Disordered" evidence="2">
    <location>
        <begin position="520"/>
        <end position="571"/>
    </location>
</feature>
<feature type="compositionally biased region" description="Basic and acidic residues" evidence="2">
    <location>
        <begin position="321"/>
        <end position="346"/>
    </location>
</feature>
<dbReference type="STRING" id="7574.A0A2R2MIM5"/>
<protein>
    <submittedName>
        <fullName evidence="5">Armadillo repeat-containing protein 5</fullName>
    </submittedName>
</protein>
<feature type="compositionally biased region" description="Polar residues" evidence="2">
    <location>
        <begin position="405"/>
        <end position="422"/>
    </location>
</feature>
<feature type="domain" description="ARMC5-like ARM-repeats" evidence="3">
    <location>
        <begin position="19"/>
        <end position="279"/>
    </location>
</feature>
<dbReference type="OrthoDB" id="6086604at2759"/>
<name>A0A2R2MIM5_LINAN</name>
<proteinExistence type="predicted"/>